<feature type="region of interest" description="Disordered" evidence="1">
    <location>
        <begin position="123"/>
        <end position="149"/>
    </location>
</feature>
<gene>
    <name evidence="3" type="ordered locus">MexAM1_META2p1081</name>
</gene>
<dbReference type="OrthoDB" id="7782582at2"/>
<reference evidence="3 4" key="1">
    <citation type="journal article" date="2009" name="PLoS ONE">
        <title>Methylobacterium genome sequences: a reference blueprint to investigate microbial metabolism of C1 compounds from natural and industrial sources.</title>
        <authorList>
            <person name="Vuilleumier S."/>
            <person name="Chistoserdova L."/>
            <person name="Lee M.-C."/>
            <person name="Bringel F."/>
            <person name="Lajus A."/>
            <person name="Zhou Y."/>
            <person name="Gourion B."/>
            <person name="Barbe V."/>
            <person name="Chang J."/>
            <person name="Cruveiller S."/>
            <person name="Dossat C."/>
            <person name="Gillett W."/>
            <person name="Gruffaz C."/>
            <person name="Haugen E."/>
            <person name="Hourcade E."/>
            <person name="Levy R."/>
            <person name="Mangenot S."/>
            <person name="Muller E."/>
            <person name="Nadalig T."/>
            <person name="Pagni M."/>
            <person name="Penny C."/>
            <person name="Peyraud R."/>
            <person name="Robinson D.G."/>
            <person name="Roche D."/>
            <person name="Rouy Z."/>
            <person name="Saenampechek C."/>
            <person name="Salvignol G."/>
            <person name="Vallenet D."/>
            <person name="Wu Z."/>
            <person name="Marx C.J."/>
            <person name="Vorholt J.A."/>
            <person name="Olson M.V."/>
            <person name="Kaul R."/>
            <person name="Weissenbach J."/>
            <person name="Medigue C."/>
            <person name="Lidstrom M.E."/>
        </authorList>
    </citation>
    <scope>NUCLEOTIDE SEQUENCE [LARGE SCALE GENOMIC DNA]</scope>
    <source>
        <strain evidence="4">ATCC 14718 / DSM 1338 / JCM 2805 / NCIMB 9133 / AM1</strain>
    </source>
</reference>
<dbReference type="AlphaFoldDB" id="C5B5X6"/>
<feature type="compositionally biased region" description="Basic and acidic residues" evidence="1">
    <location>
        <begin position="140"/>
        <end position="149"/>
    </location>
</feature>
<feature type="signal peptide" evidence="2">
    <location>
        <begin position="1"/>
        <end position="22"/>
    </location>
</feature>
<sequence length="149" mass="15834">MSKSFGLPVALSLAFVTGSALAASDVPPGWGVVSGPLVYPAGELPPTLTVCAQTIGDRDKHCTTRHIRGKGGVRYSLPLPPGNYHVYAMTPDCVNWRAYYTAAVPCGLSIHCKSHARIPIAVRPGSSRSDVSPADWYDVPETKKNACDP</sequence>
<protein>
    <submittedName>
        <fullName evidence="3">Uncharacterized protein</fullName>
    </submittedName>
</protein>
<organism evidence="3 4">
    <name type="scientific">Methylorubrum extorquens (strain ATCC 14718 / DSM 1338 / JCM 2805 / NCIMB 9133 / AM1)</name>
    <name type="common">Methylobacterium extorquens</name>
    <dbReference type="NCBI Taxonomy" id="272630"/>
    <lineage>
        <taxon>Bacteria</taxon>
        <taxon>Pseudomonadati</taxon>
        <taxon>Pseudomonadota</taxon>
        <taxon>Alphaproteobacteria</taxon>
        <taxon>Hyphomicrobiales</taxon>
        <taxon>Methylobacteriaceae</taxon>
        <taxon>Methylorubrum</taxon>
    </lineage>
</organism>
<evidence type="ECO:0000313" key="4">
    <source>
        <dbReference type="Proteomes" id="UP000009081"/>
    </source>
</evidence>
<geneLocation type="plasmid" evidence="3 4">
    <name>megaplasmid</name>
</geneLocation>
<dbReference type="EMBL" id="CP001511">
    <property type="protein sequence ID" value="ACS43858.1"/>
    <property type="molecule type" value="Genomic_DNA"/>
</dbReference>
<name>C5B5X6_METEA</name>
<keyword evidence="2" id="KW-0732">Signal</keyword>
<evidence type="ECO:0000313" key="3">
    <source>
        <dbReference type="EMBL" id="ACS43858.1"/>
    </source>
</evidence>
<evidence type="ECO:0000256" key="1">
    <source>
        <dbReference type="SAM" id="MobiDB-lite"/>
    </source>
</evidence>
<dbReference type="Proteomes" id="UP000009081">
    <property type="component" value="Plasmid megaplasmid"/>
</dbReference>
<dbReference type="HOGENOM" id="CLU_1747491_0_0_5"/>
<dbReference type="KEGG" id="mea:Mex_2p1081"/>
<keyword evidence="3" id="KW-0614">Plasmid</keyword>
<accession>C5B5X6</accession>
<feature type="chain" id="PRO_5002948559" evidence="2">
    <location>
        <begin position="23"/>
        <end position="149"/>
    </location>
</feature>
<evidence type="ECO:0000256" key="2">
    <source>
        <dbReference type="SAM" id="SignalP"/>
    </source>
</evidence>
<dbReference type="RefSeq" id="WP_003596102.1">
    <property type="nucleotide sequence ID" value="NC_012811.1"/>
</dbReference>
<proteinExistence type="predicted"/>
<keyword evidence="4" id="KW-1185">Reference proteome</keyword>